<feature type="domain" description="Peptidase C39-like" evidence="1">
    <location>
        <begin position="102"/>
        <end position="194"/>
    </location>
</feature>
<protein>
    <recommendedName>
        <fullName evidence="1">Peptidase C39-like domain-containing protein</fullName>
    </recommendedName>
</protein>
<gene>
    <name evidence="2" type="ORF">Poly30_41080</name>
</gene>
<name>A0A518EWU8_9BACT</name>
<accession>A0A518EWU8</accession>
<dbReference type="RefSeq" id="WP_145201444.1">
    <property type="nucleotide sequence ID" value="NZ_CP036434.1"/>
</dbReference>
<dbReference type="OrthoDB" id="9805906at2"/>
<organism evidence="2 3">
    <name type="scientific">Saltatorellus ferox</name>
    <dbReference type="NCBI Taxonomy" id="2528018"/>
    <lineage>
        <taxon>Bacteria</taxon>
        <taxon>Pseudomonadati</taxon>
        <taxon>Planctomycetota</taxon>
        <taxon>Planctomycetia</taxon>
        <taxon>Planctomycetia incertae sedis</taxon>
        <taxon>Saltatorellus</taxon>
    </lineage>
</organism>
<evidence type="ECO:0000313" key="2">
    <source>
        <dbReference type="EMBL" id="QDV08560.1"/>
    </source>
</evidence>
<sequence>MKHRLEIDIQNQPDLTTCGPTCLHAVYRYHGDEQSLEEVISRAPRFAEGGTLAVLLALDALHRGYTATIHTFNLAVFDPTWFLDGTTDLVTKLEEQARRKADNQKLAMATRAYVDFLKAGGKITWGDLTAKLLRKHLRAGHPLLTGLSSTYLYQEARERLDDGEPDDVLGVPAGHFVVLSGYNQKTKTVTIADPLGDNPIGDDHHYSVPMTRVICAILLGVLTYDANFLIIYPQSEDSSGSPSPAPPT</sequence>
<dbReference type="Proteomes" id="UP000320390">
    <property type="component" value="Chromosome"/>
</dbReference>
<reference evidence="2 3" key="1">
    <citation type="submission" date="2019-02" db="EMBL/GenBank/DDBJ databases">
        <title>Deep-cultivation of Planctomycetes and their phenomic and genomic characterization uncovers novel biology.</title>
        <authorList>
            <person name="Wiegand S."/>
            <person name="Jogler M."/>
            <person name="Boedeker C."/>
            <person name="Pinto D."/>
            <person name="Vollmers J."/>
            <person name="Rivas-Marin E."/>
            <person name="Kohn T."/>
            <person name="Peeters S.H."/>
            <person name="Heuer A."/>
            <person name="Rast P."/>
            <person name="Oberbeckmann S."/>
            <person name="Bunk B."/>
            <person name="Jeske O."/>
            <person name="Meyerdierks A."/>
            <person name="Storesund J.E."/>
            <person name="Kallscheuer N."/>
            <person name="Luecker S."/>
            <person name="Lage O.M."/>
            <person name="Pohl T."/>
            <person name="Merkel B.J."/>
            <person name="Hornburger P."/>
            <person name="Mueller R.-W."/>
            <person name="Bruemmer F."/>
            <person name="Labrenz M."/>
            <person name="Spormann A.M."/>
            <person name="Op den Camp H."/>
            <person name="Overmann J."/>
            <person name="Amann R."/>
            <person name="Jetten M.S.M."/>
            <person name="Mascher T."/>
            <person name="Medema M.H."/>
            <person name="Devos D.P."/>
            <person name="Kaster A.-K."/>
            <person name="Ovreas L."/>
            <person name="Rohde M."/>
            <person name="Galperin M.Y."/>
            <person name="Jogler C."/>
        </authorList>
    </citation>
    <scope>NUCLEOTIDE SEQUENCE [LARGE SCALE GENOMIC DNA]</scope>
    <source>
        <strain evidence="2 3">Poly30</strain>
    </source>
</reference>
<dbReference type="Gene3D" id="3.90.70.10">
    <property type="entry name" value="Cysteine proteinases"/>
    <property type="match status" value="1"/>
</dbReference>
<evidence type="ECO:0000313" key="3">
    <source>
        <dbReference type="Proteomes" id="UP000320390"/>
    </source>
</evidence>
<keyword evidence="3" id="KW-1185">Reference proteome</keyword>
<dbReference type="InterPro" id="IPR039564">
    <property type="entry name" value="Peptidase_C39-like"/>
</dbReference>
<evidence type="ECO:0000259" key="1">
    <source>
        <dbReference type="Pfam" id="PF13529"/>
    </source>
</evidence>
<proteinExistence type="predicted"/>
<dbReference type="EMBL" id="CP036434">
    <property type="protein sequence ID" value="QDV08560.1"/>
    <property type="molecule type" value="Genomic_DNA"/>
</dbReference>
<dbReference type="AlphaFoldDB" id="A0A518EWU8"/>
<dbReference type="Pfam" id="PF13529">
    <property type="entry name" value="Peptidase_C39_2"/>
    <property type="match status" value="1"/>
</dbReference>